<name>A0ACC7P0Z5_9BACL</name>
<keyword evidence="2" id="KW-1185">Reference proteome</keyword>
<dbReference type="Proteomes" id="UP001631969">
    <property type="component" value="Unassembled WGS sequence"/>
</dbReference>
<evidence type="ECO:0000313" key="2">
    <source>
        <dbReference type="Proteomes" id="UP001631969"/>
    </source>
</evidence>
<dbReference type="EMBL" id="JBJURJ010000014">
    <property type="protein sequence ID" value="MFM9330711.1"/>
    <property type="molecule type" value="Genomic_DNA"/>
</dbReference>
<comment type="caution">
    <text evidence="1">The sequence shown here is derived from an EMBL/GenBank/DDBJ whole genome shotgun (WGS) entry which is preliminary data.</text>
</comment>
<sequence length="179" mass="19602">MLGSIWDGLKDLFLTPANLMFFVFALLAIGGAIFAMSLTRVIHMVVSLAVTFLSLAGLYVLLNAEFVAFVQVLIYAGAISILMIFGIMMTKHESEETELKRPLHNWLLGIGIVAFFGILFYAIQNTSFPAPTAFDPGENNTEAIGIQLFSAHVIPFELMSVLLTVAFIGAIVLAKREEE</sequence>
<gene>
    <name evidence="1" type="ORF">ACI1P1_20680</name>
</gene>
<evidence type="ECO:0000313" key="1">
    <source>
        <dbReference type="EMBL" id="MFM9330711.1"/>
    </source>
</evidence>
<dbReference type="EC" id="1.6.5.9" evidence="1"/>
<proteinExistence type="predicted"/>
<protein>
    <submittedName>
        <fullName evidence="1">NADH-quinone oxidoreductase subunit J</fullName>
        <ecNumber evidence="1">1.6.5.9</ecNumber>
    </submittedName>
</protein>
<reference evidence="1" key="1">
    <citation type="submission" date="2024-12" db="EMBL/GenBank/DDBJ databases">
        <authorList>
            <person name="Wu N."/>
        </authorList>
    </citation>
    <scope>NUCLEOTIDE SEQUENCE</scope>
    <source>
        <strain evidence="1">P15</strain>
    </source>
</reference>
<accession>A0ACC7P0Z5</accession>
<keyword evidence="1" id="KW-0560">Oxidoreductase</keyword>
<organism evidence="1 2">
    <name type="scientific">Paenibacillus mesotrionivorans</name>
    <dbReference type="NCBI Taxonomy" id="3160968"/>
    <lineage>
        <taxon>Bacteria</taxon>
        <taxon>Bacillati</taxon>
        <taxon>Bacillota</taxon>
        <taxon>Bacilli</taxon>
        <taxon>Bacillales</taxon>
        <taxon>Paenibacillaceae</taxon>
        <taxon>Paenibacillus</taxon>
    </lineage>
</organism>